<dbReference type="EnsemblPlants" id="AET7Gv20226500.2">
    <property type="protein sequence ID" value="AET7Gv20226500.2"/>
    <property type="gene ID" value="AET7Gv20226500"/>
</dbReference>
<dbReference type="AlphaFoldDB" id="A0A453QLN5"/>
<evidence type="ECO:0000313" key="2">
    <source>
        <dbReference type="EnsemblPlants" id="AET7Gv20226500.2"/>
    </source>
</evidence>
<dbReference type="Proteomes" id="UP000015105">
    <property type="component" value="Chromosome 7D"/>
</dbReference>
<reference evidence="2" key="5">
    <citation type="journal article" date="2021" name="G3 (Bethesda)">
        <title>Aegilops tauschii genome assembly Aet v5.0 features greater sequence contiguity and improved annotation.</title>
        <authorList>
            <person name="Wang L."/>
            <person name="Zhu T."/>
            <person name="Rodriguez J.C."/>
            <person name="Deal K.R."/>
            <person name="Dubcovsky J."/>
            <person name="McGuire P.E."/>
            <person name="Lux T."/>
            <person name="Spannagl M."/>
            <person name="Mayer K.F.X."/>
            <person name="Baldrich P."/>
            <person name="Meyers B.C."/>
            <person name="Huo N."/>
            <person name="Gu Y.Q."/>
            <person name="Zhou H."/>
            <person name="Devos K.M."/>
            <person name="Bennetzen J.L."/>
            <person name="Unver T."/>
            <person name="Budak H."/>
            <person name="Gulick P.J."/>
            <person name="Galiba G."/>
            <person name="Kalapos B."/>
            <person name="Nelson D.R."/>
            <person name="Li P."/>
            <person name="You F.M."/>
            <person name="Luo M.C."/>
            <person name="Dvorak J."/>
        </authorList>
    </citation>
    <scope>NUCLEOTIDE SEQUENCE [LARGE SCALE GENOMIC DNA]</scope>
    <source>
        <strain evidence="2">cv. AL8/78</strain>
    </source>
</reference>
<proteinExistence type="predicted"/>
<sequence length="120" mass="12626">YRDGDHTRRRDRVLVSYSLQRFPLPDLAGAGPLLAHPGSRALTCAPAESSIGDAGDAAVTLQIELHSTCDAVALSAPASEQSTGKNDPQAPGWAKRVRVGRAPDERPPCAARMSALEVAL</sequence>
<reference evidence="2" key="4">
    <citation type="submission" date="2019-03" db="UniProtKB">
        <authorList>
            <consortium name="EnsemblPlants"/>
        </authorList>
    </citation>
    <scope>IDENTIFICATION</scope>
</reference>
<feature type="region of interest" description="Disordered" evidence="1">
    <location>
        <begin position="76"/>
        <end position="108"/>
    </location>
</feature>
<protein>
    <submittedName>
        <fullName evidence="2">Uncharacterized protein</fullName>
    </submittedName>
</protein>
<keyword evidence="3" id="KW-1185">Reference proteome</keyword>
<name>A0A453QLN5_AEGTS</name>
<dbReference type="Gramene" id="AET7Gv20226500.2">
    <property type="protein sequence ID" value="AET7Gv20226500.2"/>
    <property type="gene ID" value="AET7Gv20226500"/>
</dbReference>
<accession>A0A453QLN5</accession>
<evidence type="ECO:0000313" key="3">
    <source>
        <dbReference type="Proteomes" id="UP000015105"/>
    </source>
</evidence>
<reference evidence="2" key="3">
    <citation type="journal article" date="2017" name="Nature">
        <title>Genome sequence of the progenitor of the wheat D genome Aegilops tauschii.</title>
        <authorList>
            <person name="Luo M.C."/>
            <person name="Gu Y.Q."/>
            <person name="Puiu D."/>
            <person name="Wang H."/>
            <person name="Twardziok S.O."/>
            <person name="Deal K.R."/>
            <person name="Huo N."/>
            <person name="Zhu T."/>
            <person name="Wang L."/>
            <person name="Wang Y."/>
            <person name="McGuire P.E."/>
            <person name="Liu S."/>
            <person name="Long H."/>
            <person name="Ramasamy R.K."/>
            <person name="Rodriguez J.C."/>
            <person name="Van S.L."/>
            <person name="Yuan L."/>
            <person name="Wang Z."/>
            <person name="Xia Z."/>
            <person name="Xiao L."/>
            <person name="Anderson O.D."/>
            <person name="Ouyang S."/>
            <person name="Liang Y."/>
            <person name="Zimin A.V."/>
            <person name="Pertea G."/>
            <person name="Qi P."/>
            <person name="Bennetzen J.L."/>
            <person name="Dai X."/>
            <person name="Dawson M.W."/>
            <person name="Muller H.G."/>
            <person name="Kugler K."/>
            <person name="Rivarola-Duarte L."/>
            <person name="Spannagl M."/>
            <person name="Mayer K.F.X."/>
            <person name="Lu F.H."/>
            <person name="Bevan M.W."/>
            <person name="Leroy P."/>
            <person name="Li P."/>
            <person name="You F.M."/>
            <person name="Sun Q."/>
            <person name="Liu Z."/>
            <person name="Lyons E."/>
            <person name="Wicker T."/>
            <person name="Salzberg S.L."/>
            <person name="Devos K.M."/>
            <person name="Dvorak J."/>
        </authorList>
    </citation>
    <scope>NUCLEOTIDE SEQUENCE [LARGE SCALE GENOMIC DNA]</scope>
    <source>
        <strain evidence="2">cv. AL8/78</strain>
    </source>
</reference>
<evidence type="ECO:0000256" key="1">
    <source>
        <dbReference type="SAM" id="MobiDB-lite"/>
    </source>
</evidence>
<reference evidence="3" key="2">
    <citation type="journal article" date="2017" name="Nat. Plants">
        <title>The Aegilops tauschii genome reveals multiple impacts of transposons.</title>
        <authorList>
            <person name="Zhao G."/>
            <person name="Zou C."/>
            <person name="Li K."/>
            <person name="Wang K."/>
            <person name="Li T."/>
            <person name="Gao L."/>
            <person name="Zhang X."/>
            <person name="Wang H."/>
            <person name="Yang Z."/>
            <person name="Liu X."/>
            <person name="Jiang W."/>
            <person name="Mao L."/>
            <person name="Kong X."/>
            <person name="Jiao Y."/>
            <person name="Jia J."/>
        </authorList>
    </citation>
    <scope>NUCLEOTIDE SEQUENCE [LARGE SCALE GENOMIC DNA]</scope>
    <source>
        <strain evidence="3">cv. AL8/78</strain>
    </source>
</reference>
<organism evidence="2 3">
    <name type="scientific">Aegilops tauschii subsp. strangulata</name>
    <name type="common">Goatgrass</name>
    <dbReference type="NCBI Taxonomy" id="200361"/>
    <lineage>
        <taxon>Eukaryota</taxon>
        <taxon>Viridiplantae</taxon>
        <taxon>Streptophyta</taxon>
        <taxon>Embryophyta</taxon>
        <taxon>Tracheophyta</taxon>
        <taxon>Spermatophyta</taxon>
        <taxon>Magnoliopsida</taxon>
        <taxon>Liliopsida</taxon>
        <taxon>Poales</taxon>
        <taxon>Poaceae</taxon>
        <taxon>BOP clade</taxon>
        <taxon>Pooideae</taxon>
        <taxon>Triticodae</taxon>
        <taxon>Triticeae</taxon>
        <taxon>Triticinae</taxon>
        <taxon>Aegilops</taxon>
    </lineage>
</organism>
<reference evidence="3" key="1">
    <citation type="journal article" date="2014" name="Science">
        <title>Ancient hybridizations among the ancestral genomes of bread wheat.</title>
        <authorList>
            <consortium name="International Wheat Genome Sequencing Consortium,"/>
            <person name="Marcussen T."/>
            <person name="Sandve S.R."/>
            <person name="Heier L."/>
            <person name="Spannagl M."/>
            <person name="Pfeifer M."/>
            <person name="Jakobsen K.S."/>
            <person name="Wulff B.B."/>
            <person name="Steuernagel B."/>
            <person name="Mayer K.F."/>
            <person name="Olsen O.A."/>
        </authorList>
    </citation>
    <scope>NUCLEOTIDE SEQUENCE [LARGE SCALE GENOMIC DNA]</scope>
    <source>
        <strain evidence="3">cv. AL8/78</strain>
    </source>
</reference>